<name>A0ABS3TD07_9BACT</name>
<comment type="caution">
    <text evidence="1">The sequence shown here is derived from an EMBL/GenBank/DDBJ whole genome shotgun (WGS) entry which is preliminary data.</text>
</comment>
<sequence length="196" mass="21999">MNEKERKSVNQRIAELVQCYHKGNKSAFAKAADISYQSLRLILGSRQSVPSVVVLQKIGAALPQVRMDWLVLGEGDMVETNKVISLPFPSDDSVAEAKNLTQRLAENRAHFDVLMEALVEERKLGRVYRIGVNRPMERKLADRLSSTEEEARELVFSGQICSQYSGSNNDKARRNGASYLITEQAVRDFLATEQTP</sequence>
<gene>
    <name evidence="1" type="ORF">J4D97_12715</name>
</gene>
<organism evidence="1 2">
    <name type="scientific">Hymenobacter defluvii</name>
    <dbReference type="NCBI Taxonomy" id="2054411"/>
    <lineage>
        <taxon>Bacteria</taxon>
        <taxon>Pseudomonadati</taxon>
        <taxon>Bacteroidota</taxon>
        <taxon>Cytophagia</taxon>
        <taxon>Cytophagales</taxon>
        <taxon>Hymenobacteraceae</taxon>
        <taxon>Hymenobacter</taxon>
    </lineage>
</organism>
<dbReference type="RefSeq" id="WP_208307894.1">
    <property type="nucleotide sequence ID" value="NZ_JAGETX010000006.1"/>
</dbReference>
<reference evidence="1 2" key="1">
    <citation type="submission" date="2021-03" db="EMBL/GenBank/DDBJ databases">
        <authorList>
            <person name="Kim M.K."/>
        </authorList>
    </citation>
    <scope>NUCLEOTIDE SEQUENCE [LARGE SCALE GENOMIC DNA]</scope>
    <source>
        <strain evidence="1 2">BT507</strain>
    </source>
</reference>
<evidence type="ECO:0000313" key="2">
    <source>
        <dbReference type="Proteomes" id="UP000670527"/>
    </source>
</evidence>
<proteinExistence type="predicted"/>
<evidence type="ECO:0008006" key="3">
    <source>
        <dbReference type="Google" id="ProtNLM"/>
    </source>
</evidence>
<keyword evidence="2" id="KW-1185">Reference proteome</keyword>
<dbReference type="Gene3D" id="1.10.260.40">
    <property type="entry name" value="lambda repressor-like DNA-binding domains"/>
    <property type="match status" value="1"/>
</dbReference>
<evidence type="ECO:0000313" key="1">
    <source>
        <dbReference type="EMBL" id="MBO3271519.1"/>
    </source>
</evidence>
<protein>
    <recommendedName>
        <fullName evidence="3">XRE family transcriptional regulator</fullName>
    </recommendedName>
</protein>
<dbReference type="Proteomes" id="UP000670527">
    <property type="component" value="Unassembled WGS sequence"/>
</dbReference>
<accession>A0ABS3TD07</accession>
<dbReference type="EMBL" id="JAGETX010000006">
    <property type="protein sequence ID" value="MBO3271519.1"/>
    <property type="molecule type" value="Genomic_DNA"/>
</dbReference>
<dbReference type="InterPro" id="IPR010982">
    <property type="entry name" value="Lambda_DNA-bd_dom_sf"/>
</dbReference>